<evidence type="ECO:0000313" key="4">
    <source>
        <dbReference type="Proteomes" id="UP000249915"/>
    </source>
</evidence>
<evidence type="ECO:0000256" key="1">
    <source>
        <dbReference type="SAM" id="MobiDB-lite"/>
    </source>
</evidence>
<dbReference type="AlphaFoldDB" id="A0A2V4B7W1"/>
<reference evidence="3 4" key="1">
    <citation type="submission" date="2016-07" db="EMBL/GenBank/DDBJ databases">
        <title>Draft genome sequence of Prauserella muralis DSM 45305, isolated from a mould-covered wall in an indoor environment.</title>
        <authorList>
            <person name="Ruckert C."/>
            <person name="Albersmeier A."/>
            <person name="Jiang C.-L."/>
            <person name="Jiang Y."/>
            <person name="Kalinowski J."/>
            <person name="Schneider O."/>
            <person name="Winkler A."/>
            <person name="Zotchev S.B."/>
        </authorList>
    </citation>
    <scope>NUCLEOTIDE SEQUENCE [LARGE SCALE GENOMIC DNA]</scope>
    <source>
        <strain evidence="3 4">DSM 45305</strain>
    </source>
</reference>
<feature type="transmembrane region" description="Helical" evidence="2">
    <location>
        <begin position="61"/>
        <end position="79"/>
    </location>
</feature>
<dbReference type="RefSeq" id="WP_211330173.1">
    <property type="nucleotide sequence ID" value="NZ_MASW01000001.1"/>
</dbReference>
<keyword evidence="2" id="KW-0472">Membrane</keyword>
<keyword evidence="2" id="KW-1133">Transmembrane helix</keyword>
<keyword evidence="2" id="KW-0812">Transmembrane</keyword>
<sequence>MDITSLPPKPDAVTGEPRPPRAPLESEKAKPGARRAAGKSKVVQPPPGEARMLEWFYPDRTSRFIAGLCGTAAVLAVYIVKDWGFSWVGNIWLWLIAAPWPFVFLLIGRTGRTSAGADWVGIGKDTFIKTYELTTVKVFVDGAAHVIDMADRHGASARVKVFDLQQNHKLWDLVYNGILHSVHVGGAETNKRARDYLLLDFPPHLNR</sequence>
<evidence type="ECO:0000313" key="3">
    <source>
        <dbReference type="EMBL" id="PXY31340.1"/>
    </source>
</evidence>
<keyword evidence="4" id="KW-1185">Reference proteome</keyword>
<evidence type="ECO:0000256" key="2">
    <source>
        <dbReference type="SAM" id="Phobius"/>
    </source>
</evidence>
<accession>A0A2V4B7W1</accession>
<feature type="region of interest" description="Disordered" evidence="1">
    <location>
        <begin position="1"/>
        <end position="45"/>
    </location>
</feature>
<organism evidence="3 4">
    <name type="scientific">Prauserella muralis</name>
    <dbReference type="NCBI Taxonomy" id="588067"/>
    <lineage>
        <taxon>Bacteria</taxon>
        <taxon>Bacillati</taxon>
        <taxon>Actinomycetota</taxon>
        <taxon>Actinomycetes</taxon>
        <taxon>Pseudonocardiales</taxon>
        <taxon>Pseudonocardiaceae</taxon>
        <taxon>Prauserella</taxon>
    </lineage>
</organism>
<gene>
    <name evidence="3" type="ORF">BAY60_02800</name>
</gene>
<proteinExistence type="predicted"/>
<protein>
    <submittedName>
        <fullName evidence="3">Uncharacterized protein</fullName>
    </submittedName>
</protein>
<dbReference type="EMBL" id="MASW01000001">
    <property type="protein sequence ID" value="PXY31340.1"/>
    <property type="molecule type" value="Genomic_DNA"/>
</dbReference>
<comment type="caution">
    <text evidence="3">The sequence shown here is derived from an EMBL/GenBank/DDBJ whole genome shotgun (WGS) entry which is preliminary data.</text>
</comment>
<dbReference type="Proteomes" id="UP000249915">
    <property type="component" value="Unassembled WGS sequence"/>
</dbReference>
<name>A0A2V4B7W1_9PSEU</name>
<feature type="transmembrane region" description="Helical" evidence="2">
    <location>
        <begin position="91"/>
        <end position="108"/>
    </location>
</feature>